<keyword evidence="2" id="KW-1185">Reference proteome</keyword>
<organism evidence="1 2">
    <name type="scientific">Portunus trituberculatus</name>
    <name type="common">Swimming crab</name>
    <name type="synonym">Neptunus trituberculatus</name>
    <dbReference type="NCBI Taxonomy" id="210409"/>
    <lineage>
        <taxon>Eukaryota</taxon>
        <taxon>Metazoa</taxon>
        <taxon>Ecdysozoa</taxon>
        <taxon>Arthropoda</taxon>
        <taxon>Crustacea</taxon>
        <taxon>Multicrustacea</taxon>
        <taxon>Malacostraca</taxon>
        <taxon>Eumalacostraca</taxon>
        <taxon>Eucarida</taxon>
        <taxon>Decapoda</taxon>
        <taxon>Pleocyemata</taxon>
        <taxon>Brachyura</taxon>
        <taxon>Eubrachyura</taxon>
        <taxon>Portunoidea</taxon>
        <taxon>Portunidae</taxon>
        <taxon>Portuninae</taxon>
        <taxon>Portunus</taxon>
    </lineage>
</organism>
<evidence type="ECO:0000313" key="2">
    <source>
        <dbReference type="Proteomes" id="UP000324222"/>
    </source>
</evidence>
<dbReference type="AlphaFoldDB" id="A0A5B7IBJ1"/>
<name>A0A5B7IBJ1_PORTR</name>
<accession>A0A5B7IBJ1</accession>
<dbReference type="Proteomes" id="UP000324222">
    <property type="component" value="Unassembled WGS sequence"/>
</dbReference>
<reference evidence="1 2" key="1">
    <citation type="submission" date="2019-05" db="EMBL/GenBank/DDBJ databases">
        <title>Another draft genome of Portunus trituberculatus and its Hox gene families provides insights of decapod evolution.</title>
        <authorList>
            <person name="Jeong J.-H."/>
            <person name="Song I."/>
            <person name="Kim S."/>
            <person name="Choi T."/>
            <person name="Kim D."/>
            <person name="Ryu S."/>
            <person name="Kim W."/>
        </authorList>
    </citation>
    <scope>NUCLEOTIDE SEQUENCE [LARGE SCALE GENOMIC DNA]</scope>
    <source>
        <tissue evidence="1">Muscle</tissue>
    </source>
</reference>
<dbReference type="EMBL" id="VSRR010051523">
    <property type="protein sequence ID" value="MPC79585.1"/>
    <property type="molecule type" value="Genomic_DNA"/>
</dbReference>
<gene>
    <name evidence="1" type="ORF">E2C01_074120</name>
</gene>
<proteinExistence type="predicted"/>
<comment type="caution">
    <text evidence="1">The sequence shown here is derived from an EMBL/GenBank/DDBJ whole genome shotgun (WGS) entry which is preliminary data.</text>
</comment>
<sequence>MVFMVLAGFRQSILGSIDTLSSIPSQPHTWKSSYPYQELALGTRLPYLRVLVTLICDVLLVLVTLRRSPPADLDPLSGNMKYKSIKLGSGDTEETVAAFGVANKNGWELL</sequence>
<evidence type="ECO:0000313" key="1">
    <source>
        <dbReference type="EMBL" id="MPC79585.1"/>
    </source>
</evidence>
<protein>
    <submittedName>
        <fullName evidence="1">Uncharacterized protein</fullName>
    </submittedName>
</protein>